<evidence type="ECO:0000313" key="2">
    <source>
        <dbReference type="Proteomes" id="UP001199260"/>
    </source>
</evidence>
<sequence>MKDPNKLLVAAKVHEIATEKRNTARRIATQTMEGNGLKFKEAQWNHHNPISNFVPEALADLEAIGSLLWPSHPPETP</sequence>
<proteinExistence type="predicted"/>
<comment type="caution">
    <text evidence="1">The sequence shown here is derived from an EMBL/GenBank/DDBJ whole genome shotgun (WGS) entry which is preliminary data.</text>
</comment>
<name>A0AAW4XT67_9BURK</name>
<dbReference type="RefSeq" id="WP_230771543.1">
    <property type="nucleotide sequence ID" value="NZ_JAJNCT010000005.1"/>
</dbReference>
<evidence type="ECO:0000313" key="1">
    <source>
        <dbReference type="EMBL" id="MCD2164310.1"/>
    </source>
</evidence>
<gene>
    <name evidence="1" type="ORF">LPW39_04075</name>
</gene>
<dbReference type="AlphaFoldDB" id="A0AAW4XT67"/>
<dbReference type="Proteomes" id="UP001199260">
    <property type="component" value="Unassembled WGS sequence"/>
</dbReference>
<accession>A0AAW4XT67</accession>
<keyword evidence="2" id="KW-1185">Reference proteome</keyword>
<dbReference type="EMBL" id="JAJNCT010000005">
    <property type="protein sequence ID" value="MCD2164310.1"/>
    <property type="molecule type" value="Genomic_DNA"/>
</dbReference>
<protein>
    <submittedName>
        <fullName evidence="1">Uncharacterized protein</fullName>
    </submittedName>
</protein>
<organism evidence="1 2">
    <name type="scientific">Comamonas koreensis</name>
    <dbReference type="NCBI Taxonomy" id="160825"/>
    <lineage>
        <taxon>Bacteria</taxon>
        <taxon>Pseudomonadati</taxon>
        <taxon>Pseudomonadota</taxon>
        <taxon>Betaproteobacteria</taxon>
        <taxon>Burkholderiales</taxon>
        <taxon>Comamonadaceae</taxon>
        <taxon>Comamonas</taxon>
    </lineage>
</organism>
<reference evidence="1 2" key="1">
    <citation type="submission" date="2021-11" db="EMBL/GenBank/DDBJ databases">
        <title>Genome sequence.</title>
        <authorList>
            <person name="Sun Q."/>
        </authorList>
    </citation>
    <scope>NUCLEOTIDE SEQUENCE [LARGE SCALE GENOMIC DNA]</scope>
    <source>
        <strain evidence="1 2">KCTC 12005</strain>
    </source>
</reference>